<evidence type="ECO:0000256" key="2">
    <source>
        <dbReference type="ARBA" id="ARBA00023125"/>
    </source>
</evidence>
<organism evidence="5 6">
    <name type="scientific">Maledivibacter halophilus</name>
    <dbReference type="NCBI Taxonomy" id="36842"/>
    <lineage>
        <taxon>Bacteria</taxon>
        <taxon>Bacillati</taxon>
        <taxon>Bacillota</taxon>
        <taxon>Clostridia</taxon>
        <taxon>Peptostreptococcales</taxon>
        <taxon>Caminicellaceae</taxon>
        <taxon>Maledivibacter</taxon>
    </lineage>
</organism>
<dbReference type="Proteomes" id="UP000190285">
    <property type="component" value="Unassembled WGS sequence"/>
</dbReference>
<dbReference type="SMART" id="SM00344">
    <property type="entry name" value="HTH_ASNC"/>
    <property type="match status" value="1"/>
</dbReference>
<dbReference type="InterPro" id="IPR019888">
    <property type="entry name" value="Tscrpt_reg_AsnC-like"/>
</dbReference>
<dbReference type="InterPro" id="IPR000485">
    <property type="entry name" value="AsnC-type_HTH_dom"/>
</dbReference>
<dbReference type="InterPro" id="IPR036390">
    <property type="entry name" value="WH_DNA-bd_sf"/>
</dbReference>
<proteinExistence type="predicted"/>
<dbReference type="InterPro" id="IPR019885">
    <property type="entry name" value="Tscrpt_reg_HTH_AsnC-type_CS"/>
</dbReference>
<reference evidence="6" key="1">
    <citation type="submission" date="2017-02" db="EMBL/GenBank/DDBJ databases">
        <authorList>
            <person name="Varghese N."/>
            <person name="Submissions S."/>
        </authorList>
    </citation>
    <scope>NUCLEOTIDE SEQUENCE [LARGE SCALE GENOMIC DNA]</scope>
    <source>
        <strain evidence="6">M1</strain>
    </source>
</reference>
<dbReference type="PANTHER" id="PTHR30154:SF53">
    <property type="entry name" value="HTH-TYPE TRANSCRIPTIONAL REGULATOR LRPC"/>
    <property type="match status" value="1"/>
</dbReference>
<dbReference type="Pfam" id="PF01037">
    <property type="entry name" value="AsnC_trans_reg"/>
    <property type="match status" value="1"/>
</dbReference>
<evidence type="ECO:0000313" key="6">
    <source>
        <dbReference type="Proteomes" id="UP000190285"/>
    </source>
</evidence>
<dbReference type="InterPro" id="IPR011008">
    <property type="entry name" value="Dimeric_a/b-barrel"/>
</dbReference>
<keyword evidence="6" id="KW-1185">Reference proteome</keyword>
<dbReference type="EMBL" id="FUZT01000010">
    <property type="protein sequence ID" value="SKC83373.1"/>
    <property type="molecule type" value="Genomic_DNA"/>
</dbReference>
<dbReference type="InterPro" id="IPR019887">
    <property type="entry name" value="Tscrpt_reg_AsnC/Lrp_C"/>
</dbReference>
<dbReference type="Gene3D" id="3.30.70.920">
    <property type="match status" value="1"/>
</dbReference>
<dbReference type="GO" id="GO:0043200">
    <property type="term" value="P:response to amino acid"/>
    <property type="evidence" value="ECO:0007669"/>
    <property type="project" value="TreeGrafter"/>
</dbReference>
<dbReference type="Gene3D" id="1.10.10.10">
    <property type="entry name" value="Winged helix-like DNA-binding domain superfamily/Winged helix DNA-binding domain"/>
    <property type="match status" value="1"/>
</dbReference>
<dbReference type="PROSITE" id="PS00519">
    <property type="entry name" value="HTH_ASNC_1"/>
    <property type="match status" value="1"/>
</dbReference>
<protein>
    <submittedName>
        <fullName evidence="5">Lrp/AsnC family transcriptional regulator, leucine-responsive regulatory protein</fullName>
    </submittedName>
</protein>
<keyword evidence="3" id="KW-0804">Transcription</keyword>
<dbReference type="CDD" id="cd00090">
    <property type="entry name" value="HTH_ARSR"/>
    <property type="match status" value="1"/>
</dbReference>
<dbReference type="InterPro" id="IPR011991">
    <property type="entry name" value="ArsR-like_HTH"/>
</dbReference>
<sequence length="156" mass="17848">MDRYDYLILMELQDDGRISTAELSRKIGLSTTATKERIKKLEQEGIIKGYTAVIDGDKVGMDITAFISVPVSDLSIHEMENFLSEMPEILECHKVTGDTCYLIKVKVKNTKKLEHLIDRINRVARNTYTYLALSTTKETIKISLEENDFKTRDRGI</sequence>
<dbReference type="OrthoDB" id="66249at2"/>
<name>A0A1T5M5G7_9FIRM</name>
<keyword evidence="1" id="KW-0805">Transcription regulation</keyword>
<gene>
    <name evidence="5" type="ORF">SAMN02194393_03897</name>
</gene>
<keyword evidence="2" id="KW-0238">DNA-binding</keyword>
<dbReference type="RefSeq" id="WP_079493932.1">
    <property type="nucleotide sequence ID" value="NZ_FUZT01000010.1"/>
</dbReference>
<dbReference type="SUPFAM" id="SSF46785">
    <property type="entry name" value="Winged helix' DNA-binding domain"/>
    <property type="match status" value="1"/>
</dbReference>
<evidence type="ECO:0000313" key="5">
    <source>
        <dbReference type="EMBL" id="SKC83373.1"/>
    </source>
</evidence>
<dbReference type="PROSITE" id="PS50956">
    <property type="entry name" value="HTH_ASNC_2"/>
    <property type="match status" value="1"/>
</dbReference>
<dbReference type="PRINTS" id="PR00033">
    <property type="entry name" value="HTHASNC"/>
</dbReference>
<feature type="domain" description="HTH asnC-type" evidence="4">
    <location>
        <begin position="1"/>
        <end position="62"/>
    </location>
</feature>
<dbReference type="SUPFAM" id="SSF54909">
    <property type="entry name" value="Dimeric alpha+beta barrel"/>
    <property type="match status" value="1"/>
</dbReference>
<accession>A0A1T5M5G7</accession>
<evidence type="ECO:0000256" key="1">
    <source>
        <dbReference type="ARBA" id="ARBA00023015"/>
    </source>
</evidence>
<dbReference type="PANTHER" id="PTHR30154">
    <property type="entry name" value="LEUCINE-RESPONSIVE REGULATORY PROTEIN"/>
    <property type="match status" value="1"/>
</dbReference>
<dbReference type="InterPro" id="IPR036388">
    <property type="entry name" value="WH-like_DNA-bd_sf"/>
</dbReference>
<dbReference type="STRING" id="36842.SAMN02194393_03897"/>
<dbReference type="Pfam" id="PF13412">
    <property type="entry name" value="HTH_24"/>
    <property type="match status" value="1"/>
</dbReference>
<dbReference type="GO" id="GO:0005829">
    <property type="term" value="C:cytosol"/>
    <property type="evidence" value="ECO:0007669"/>
    <property type="project" value="TreeGrafter"/>
</dbReference>
<evidence type="ECO:0000256" key="3">
    <source>
        <dbReference type="ARBA" id="ARBA00023163"/>
    </source>
</evidence>
<dbReference type="AlphaFoldDB" id="A0A1T5M5G7"/>
<dbReference type="GO" id="GO:0043565">
    <property type="term" value="F:sequence-specific DNA binding"/>
    <property type="evidence" value="ECO:0007669"/>
    <property type="project" value="InterPro"/>
</dbReference>
<evidence type="ECO:0000259" key="4">
    <source>
        <dbReference type="PROSITE" id="PS50956"/>
    </source>
</evidence>